<dbReference type="GO" id="GO:0003676">
    <property type="term" value="F:nucleic acid binding"/>
    <property type="evidence" value="ECO:0007669"/>
    <property type="project" value="InterPro"/>
</dbReference>
<dbReference type="PANTHER" id="PTHR47765:SF2">
    <property type="entry name" value="EXONUCLEASE MUT-7 HOMOLOG"/>
    <property type="match status" value="1"/>
</dbReference>
<feature type="region of interest" description="Disordered" evidence="1">
    <location>
        <begin position="191"/>
        <end position="212"/>
    </location>
</feature>
<dbReference type="GO" id="GO:0008408">
    <property type="term" value="F:3'-5' exonuclease activity"/>
    <property type="evidence" value="ECO:0007669"/>
    <property type="project" value="InterPro"/>
</dbReference>
<evidence type="ECO:0000256" key="1">
    <source>
        <dbReference type="SAM" id="MobiDB-lite"/>
    </source>
</evidence>
<dbReference type="EMBL" id="LGGN01000132">
    <property type="protein sequence ID" value="KUK77455.1"/>
    <property type="molecule type" value="Genomic_DNA"/>
</dbReference>
<dbReference type="Gene3D" id="3.30.420.10">
    <property type="entry name" value="Ribonuclease H-like superfamily/Ribonuclease H"/>
    <property type="match status" value="1"/>
</dbReference>
<dbReference type="InterPro" id="IPR002562">
    <property type="entry name" value="3'-5'_exonuclease_dom"/>
</dbReference>
<protein>
    <submittedName>
        <fullName evidence="3">3'-5' exonuclease</fullName>
    </submittedName>
</protein>
<keyword evidence="3" id="KW-0540">Nuclease</keyword>
<keyword evidence="3" id="KW-0269">Exonuclease</keyword>
<dbReference type="InterPro" id="IPR012337">
    <property type="entry name" value="RNaseH-like_sf"/>
</dbReference>
<keyword evidence="3" id="KW-0378">Hydrolase</keyword>
<dbReference type="AlphaFoldDB" id="A0A124FXB1"/>
<gene>
    <name evidence="3" type="ORF">XD92_0791</name>
</gene>
<dbReference type="STRING" id="1123008.GCA_000380985_00889"/>
<dbReference type="GO" id="GO:0006139">
    <property type="term" value="P:nucleobase-containing compound metabolic process"/>
    <property type="evidence" value="ECO:0007669"/>
    <property type="project" value="InterPro"/>
</dbReference>
<feature type="domain" description="3'-5' exonuclease" evidence="2">
    <location>
        <begin position="22"/>
        <end position="191"/>
    </location>
</feature>
<dbReference type="SMART" id="SM00474">
    <property type="entry name" value="35EXOc"/>
    <property type="match status" value="1"/>
</dbReference>
<dbReference type="Proteomes" id="UP000053860">
    <property type="component" value="Unassembled WGS sequence"/>
</dbReference>
<evidence type="ECO:0000259" key="2">
    <source>
        <dbReference type="SMART" id="SM00474"/>
    </source>
</evidence>
<dbReference type="PATRIC" id="fig|294710.3.peg.1106"/>
<dbReference type="CDD" id="cd06141">
    <property type="entry name" value="WRN_exo"/>
    <property type="match status" value="1"/>
</dbReference>
<accession>A0A124FXB1</accession>
<dbReference type="Pfam" id="PF01612">
    <property type="entry name" value="DNA_pol_A_exo1"/>
    <property type="match status" value="1"/>
</dbReference>
<evidence type="ECO:0000313" key="3">
    <source>
        <dbReference type="EMBL" id="KUK77455.1"/>
    </source>
</evidence>
<comment type="caution">
    <text evidence="3">The sequence shown here is derived from an EMBL/GenBank/DDBJ whole genome shotgun (WGS) entry which is preliminary data.</text>
</comment>
<feature type="compositionally biased region" description="Polar residues" evidence="1">
    <location>
        <begin position="201"/>
        <end position="212"/>
    </location>
</feature>
<reference evidence="4" key="1">
    <citation type="journal article" date="2015" name="MBio">
        <title>Genome-Resolved Metagenomic Analysis Reveals Roles for Candidate Phyla and Other Microbial Community Members in Biogeochemical Transformations in Oil Reservoirs.</title>
        <authorList>
            <person name="Hu P."/>
            <person name="Tom L."/>
            <person name="Singh A."/>
            <person name="Thomas B.C."/>
            <person name="Baker B.J."/>
            <person name="Piceno Y.M."/>
            <person name="Andersen G.L."/>
            <person name="Banfield J.F."/>
        </authorList>
    </citation>
    <scope>NUCLEOTIDE SEQUENCE [LARGE SCALE GENOMIC DNA]</scope>
</reference>
<name>A0A124FXB1_9BACT</name>
<dbReference type="InterPro" id="IPR052408">
    <property type="entry name" value="Exonuclease_MUT-7-like"/>
</dbReference>
<dbReference type="SUPFAM" id="SSF53098">
    <property type="entry name" value="Ribonuclease H-like"/>
    <property type="match status" value="1"/>
</dbReference>
<sequence length="212" mass="24117">MGLTITKEQLAQLPAERFNGQIIVVDHEEKVAEAVAYLSRHKAIGFDTETKPAFKRGQNHKVALMQLATEERCYLFRLNMIGYPDLLEQLMSNPGIKKIGLSLRDDFAAIRQRSVRKPENFVELQLFVDKFGIEDNSLQKIYALLFGRKISKSQRLSNWEAPQLTPAQQAYAAIDAWACLRIYHHLTRSPNQIPNPPINQDVSNNSIEAKKG</sequence>
<organism evidence="3 4">
    <name type="scientific">Proteiniphilum acetatigenes</name>
    <dbReference type="NCBI Taxonomy" id="294710"/>
    <lineage>
        <taxon>Bacteria</taxon>
        <taxon>Pseudomonadati</taxon>
        <taxon>Bacteroidota</taxon>
        <taxon>Bacteroidia</taxon>
        <taxon>Bacteroidales</taxon>
        <taxon>Dysgonomonadaceae</taxon>
        <taxon>Proteiniphilum</taxon>
    </lineage>
</organism>
<evidence type="ECO:0000313" key="4">
    <source>
        <dbReference type="Proteomes" id="UP000053860"/>
    </source>
</evidence>
<proteinExistence type="predicted"/>
<dbReference type="PANTHER" id="PTHR47765">
    <property type="entry name" value="3'-5' EXONUCLEASE DOMAIN-CONTAINING PROTEIN"/>
    <property type="match status" value="1"/>
</dbReference>
<dbReference type="InterPro" id="IPR036397">
    <property type="entry name" value="RNaseH_sf"/>
</dbReference>